<dbReference type="PROSITE" id="PS51170">
    <property type="entry name" value="CW"/>
    <property type="match status" value="1"/>
</dbReference>
<dbReference type="Gene3D" id="3.90.70.10">
    <property type="entry name" value="Cysteine proteinases"/>
    <property type="match status" value="1"/>
</dbReference>
<evidence type="ECO:0000256" key="3">
    <source>
        <dbReference type="PROSITE-ProRule" id="PRU00591"/>
    </source>
</evidence>
<gene>
    <name evidence="6" type="ORF">LTY59_01285</name>
</gene>
<accession>A0ABS8RA05</accession>
<keyword evidence="2" id="KW-0677">Repeat</keyword>
<feature type="signal peptide" evidence="4">
    <location>
        <begin position="1"/>
        <end position="35"/>
    </location>
</feature>
<evidence type="ECO:0000256" key="4">
    <source>
        <dbReference type="SAM" id="SignalP"/>
    </source>
</evidence>
<evidence type="ECO:0000313" key="6">
    <source>
        <dbReference type="EMBL" id="MCD7137857.1"/>
    </source>
</evidence>
<organism evidence="6 7">
    <name type="scientific">Limosilactobacillus balticus</name>
    <dbReference type="NCBI Taxonomy" id="2759747"/>
    <lineage>
        <taxon>Bacteria</taxon>
        <taxon>Bacillati</taxon>
        <taxon>Bacillota</taxon>
        <taxon>Bacilli</taxon>
        <taxon>Lactobacillales</taxon>
        <taxon>Lactobacillaceae</taxon>
        <taxon>Limosilactobacillus</taxon>
    </lineage>
</organism>
<dbReference type="EMBL" id="JAJPDJ010000051">
    <property type="protein sequence ID" value="MCD7137857.1"/>
    <property type="molecule type" value="Genomic_DNA"/>
</dbReference>
<protein>
    <submittedName>
        <fullName evidence="6">C39 family peptidase</fullName>
    </submittedName>
</protein>
<evidence type="ECO:0000256" key="2">
    <source>
        <dbReference type="ARBA" id="ARBA00022737"/>
    </source>
</evidence>
<evidence type="ECO:0000259" key="5">
    <source>
        <dbReference type="Pfam" id="PF13529"/>
    </source>
</evidence>
<name>A0ABS8RA05_9LACO</name>
<keyword evidence="1 4" id="KW-0732">Signal</keyword>
<feature type="chain" id="PRO_5046505145" evidence="4">
    <location>
        <begin position="36"/>
        <end position="527"/>
    </location>
</feature>
<feature type="repeat" description="Cell wall-binding" evidence="3">
    <location>
        <begin position="127"/>
        <end position="146"/>
    </location>
</feature>
<sequence length="527" mass="58972">KHYKMYKKGKNWCYMAIATLAIAVGALSVSQGVSADTINSTVNTTSVTVASPKAQDQTTDVAVEVTPATQSTSETAKQDDQANSIAQTDQQALVASKIAVAPQAAASQSGWQTDKGSSYYYKDGQKVTGQQTINGKNYYFNTQGQLQKNYFLNQANHTYYFQADGTRLDDGFYNNWGHTYYFQKDGSRLDNGFYNNWGHTYYFGQGGARLDDGFYNNWGHTYYFQKDGSRLDNGFYNNWGHTYYFGQGGVRLDDGFYNNWGHTYYFQKDGSRLDNGFYNNWGHTYYFGNDGARWDNRWYSNWGHKYYFGQGGALATNTFFNTLGVDGDYDAHWANGSGIVSDVHYFSQYTPVFAPWGCAGASLAMLLSIKNVYPNLYDLIHNEPNVYGSRNQGWNGGQSGNVTTGAGFDHVIQPNALSSYGQKFYGGIRDISYTNLSKIAQVVQSGHPVLYYGWSAYDAGGNRNHCKVILGYNAHNNTFHVYDPLYGYKGRWTAHSTGGNAYDLGNNAWVPAWHIQGEMSGQALSIY</sequence>
<dbReference type="RefSeq" id="WP_182588776.1">
    <property type="nucleotide sequence ID" value="NZ_JACIVH010000061.1"/>
</dbReference>
<feature type="non-terminal residue" evidence="6">
    <location>
        <position position="1"/>
    </location>
</feature>
<evidence type="ECO:0000313" key="7">
    <source>
        <dbReference type="Proteomes" id="UP001200032"/>
    </source>
</evidence>
<comment type="caution">
    <text evidence="6">The sequence shown here is derived from an EMBL/GenBank/DDBJ whole genome shotgun (WGS) entry which is preliminary data.</text>
</comment>
<dbReference type="InterPro" id="IPR022263">
    <property type="entry name" value="KxYKxGKxW"/>
</dbReference>
<evidence type="ECO:0000256" key="1">
    <source>
        <dbReference type="ARBA" id="ARBA00022729"/>
    </source>
</evidence>
<feature type="domain" description="Peptidase C39-like" evidence="5">
    <location>
        <begin position="342"/>
        <end position="484"/>
    </location>
</feature>
<dbReference type="InterPro" id="IPR039564">
    <property type="entry name" value="Peptidase_C39-like"/>
</dbReference>
<dbReference type="Pfam" id="PF13529">
    <property type="entry name" value="Peptidase_C39_2"/>
    <property type="match status" value="1"/>
</dbReference>
<dbReference type="Proteomes" id="UP001200032">
    <property type="component" value="Unassembled WGS sequence"/>
</dbReference>
<keyword evidence="7" id="KW-1185">Reference proteome</keyword>
<dbReference type="Gene3D" id="2.10.270.10">
    <property type="entry name" value="Cholin Binding"/>
    <property type="match status" value="2"/>
</dbReference>
<dbReference type="SUPFAM" id="SSF69360">
    <property type="entry name" value="Cell wall binding repeat"/>
    <property type="match status" value="1"/>
</dbReference>
<reference evidence="6 7" key="1">
    <citation type="submission" date="2021-12" db="EMBL/GenBank/DDBJ databases">
        <title>A phylogenomic analysis of Limosilactobacillus reuteri reveals ancient and stable evolutionary relationships with rodents and birds and zoonotic transmission to humans.</title>
        <authorList>
            <person name="Li F."/>
            <person name="Li X."/>
            <person name="Cheng C."/>
            <person name="Tollenaar S."/>
            <person name="Zhang J.S."/>
            <person name="Simpson D."/>
            <person name="Tasseva G."/>
            <person name="Perez-Munoz M.E."/>
            <person name="Frese S."/>
            <person name="Gaenzle M.G."/>
            <person name="Walter J."/>
            <person name="Zheng J."/>
        </authorList>
    </citation>
    <scope>NUCLEOTIDE SEQUENCE [LARGE SCALE GENOMIC DNA]</scope>
    <source>
        <strain evidence="6 7">WF-AF5-A</strain>
    </source>
</reference>
<dbReference type="NCBIfam" id="TIGR03715">
    <property type="entry name" value="KxYKxGKxW"/>
    <property type="match status" value="1"/>
</dbReference>
<dbReference type="Pfam" id="PF19258">
    <property type="entry name" value="KxYKxGKxW_sig"/>
    <property type="match status" value="1"/>
</dbReference>
<dbReference type="Pfam" id="PF19127">
    <property type="entry name" value="Choline_bind_3"/>
    <property type="match status" value="1"/>
</dbReference>
<dbReference type="InterPro" id="IPR018337">
    <property type="entry name" value="Cell_wall/Cho-bd_repeat"/>
</dbReference>
<proteinExistence type="predicted"/>